<dbReference type="PROSITE" id="PS00723">
    <property type="entry name" value="POLYPRENYL_SYNTHASE_1"/>
    <property type="match status" value="1"/>
</dbReference>
<evidence type="ECO:0000256" key="1">
    <source>
        <dbReference type="SAM" id="MobiDB-lite"/>
    </source>
</evidence>
<proteinExistence type="predicted"/>
<dbReference type="Pfam" id="PF09994">
    <property type="entry name" value="T6SS_Tle1-like_cat"/>
    <property type="match status" value="1"/>
</dbReference>
<keyword evidence="4" id="KW-1185">Reference proteome</keyword>
<feature type="domain" description="T6SS Phospholipase effector Tle1-like catalytic" evidence="2">
    <location>
        <begin position="35"/>
        <end position="332"/>
    </location>
</feature>
<feature type="region of interest" description="Disordered" evidence="1">
    <location>
        <begin position="1"/>
        <end position="28"/>
    </location>
</feature>
<dbReference type="Proteomes" id="UP001589896">
    <property type="component" value="Unassembled WGS sequence"/>
</dbReference>
<reference evidence="3 4" key="1">
    <citation type="submission" date="2024-09" db="EMBL/GenBank/DDBJ databases">
        <authorList>
            <person name="Sun Q."/>
            <person name="Mori K."/>
        </authorList>
    </citation>
    <scope>NUCLEOTIDE SEQUENCE [LARGE SCALE GENOMIC DNA]</scope>
    <source>
        <strain evidence="3 4">KCTC 23076</strain>
    </source>
</reference>
<dbReference type="PANTHER" id="PTHR33840:SF1">
    <property type="entry name" value="TLE1 PHOSPHOLIPASE DOMAIN-CONTAINING PROTEIN"/>
    <property type="match status" value="1"/>
</dbReference>
<gene>
    <name evidence="3" type="ORF">ACFFGH_33605</name>
</gene>
<organism evidence="3 4">
    <name type="scientific">Lysobacter korlensis</name>
    <dbReference type="NCBI Taxonomy" id="553636"/>
    <lineage>
        <taxon>Bacteria</taxon>
        <taxon>Pseudomonadati</taxon>
        <taxon>Pseudomonadota</taxon>
        <taxon>Gammaproteobacteria</taxon>
        <taxon>Lysobacterales</taxon>
        <taxon>Lysobacteraceae</taxon>
        <taxon>Lysobacter</taxon>
    </lineage>
</organism>
<evidence type="ECO:0000313" key="4">
    <source>
        <dbReference type="Proteomes" id="UP001589896"/>
    </source>
</evidence>
<dbReference type="SUPFAM" id="SSF53474">
    <property type="entry name" value="alpha/beta-Hydrolases"/>
    <property type="match status" value="1"/>
</dbReference>
<evidence type="ECO:0000313" key="3">
    <source>
        <dbReference type="EMBL" id="MFC0682795.1"/>
    </source>
</evidence>
<protein>
    <submittedName>
        <fullName evidence="3">DUF2235 domain-containing protein</fullName>
    </submittedName>
</protein>
<dbReference type="InterPro" id="IPR018712">
    <property type="entry name" value="Tle1-like_cat"/>
</dbReference>
<dbReference type="InterPro" id="IPR033749">
    <property type="entry name" value="Polyprenyl_synt_CS"/>
</dbReference>
<feature type="region of interest" description="Disordered" evidence="1">
    <location>
        <begin position="173"/>
        <end position="197"/>
    </location>
</feature>
<dbReference type="InterPro" id="IPR029058">
    <property type="entry name" value="AB_hydrolase_fold"/>
</dbReference>
<name>A0ABV6S0M9_9GAMM</name>
<comment type="caution">
    <text evidence="3">The sequence shown here is derived from an EMBL/GenBank/DDBJ whole genome shotgun (WGS) entry which is preliminary data.</text>
</comment>
<dbReference type="PANTHER" id="PTHR33840">
    <property type="match status" value="1"/>
</dbReference>
<evidence type="ECO:0000259" key="2">
    <source>
        <dbReference type="Pfam" id="PF09994"/>
    </source>
</evidence>
<sequence>MTAPGEGQPTEGSTAGPKAPPEPAARSSNSLVLGRNLVICLDGTNNEPETGVTNVARLYEVAVKQPDQQLVYYDPGVGTMGARGAVTRWGKMLTRFAGLIAGFGIKDNIEEAYTWLADNYRRGDQVYVFGFSRGAYTARALTGMLRTVGLLRPGTSNLAPYALKLYAQTKGANSPRAAVPPEQRSAKPVGPPPESAASDAEKAFWRMRDSFTDRFGNPDFPHPFDRQRPQVHFLGVWDTVKSVGWLNWKARIEQARWPFTARITNVGIARHAMSIDETRFTFPIYRFDGDAVRTSDGRYKELWFAGIHSDVGGQYDDDHALSDVAFAWMVDEAKEAGLLVDDKVLDRVLQRRGIPIEERALGLIHRNGMYWWILGGWRARVIYSGDELHESVWRRMDRGQDAKGRPYRPALPHGLPQPRSKVEGRGGGGN</sequence>
<dbReference type="EMBL" id="JBHLTG010000018">
    <property type="protein sequence ID" value="MFC0682795.1"/>
    <property type="molecule type" value="Genomic_DNA"/>
</dbReference>
<dbReference type="RefSeq" id="WP_386677159.1">
    <property type="nucleotide sequence ID" value="NZ_JBHLTG010000018.1"/>
</dbReference>
<feature type="region of interest" description="Disordered" evidence="1">
    <location>
        <begin position="400"/>
        <end position="430"/>
    </location>
</feature>
<accession>A0ABV6S0M9</accession>